<reference evidence="3" key="1">
    <citation type="journal article" date="2019" name="Int. J. Syst. Evol. Microbiol.">
        <title>The Global Catalogue of Microorganisms (GCM) 10K type strain sequencing project: providing services to taxonomists for standard genome sequencing and annotation.</title>
        <authorList>
            <consortium name="The Broad Institute Genomics Platform"/>
            <consortium name="The Broad Institute Genome Sequencing Center for Infectious Disease"/>
            <person name="Wu L."/>
            <person name="Ma J."/>
        </authorList>
    </citation>
    <scope>NUCLEOTIDE SEQUENCE [LARGE SCALE GENOMIC DNA]</scope>
    <source>
        <strain evidence="3">CGMCC-1.15741</strain>
    </source>
</reference>
<dbReference type="InterPro" id="IPR016032">
    <property type="entry name" value="Sig_transdc_resp-reg_C-effctor"/>
</dbReference>
<dbReference type="InterPro" id="IPR036388">
    <property type="entry name" value="WH-like_DNA-bd_sf"/>
</dbReference>
<name>A0ABW1SF57_9PROT</name>
<dbReference type="InterPro" id="IPR000792">
    <property type="entry name" value="Tscrpt_reg_LuxR_C"/>
</dbReference>
<sequence length="573" mass="63660">MTAAAQSRLLKIIDAAYGVALSPAQYESFAAELDDYITAGEASASDAEQLLTHLDKALSVLERLHAIRKREDGPDALVEQEIGAAAMVQPDGEIIATNSAWDRTMKLDAGPVWKISSDTREQEKIKSAMRRLHEVVERRTSFTRLEHLSVGVPISLAIRRCLQDDAQHTRSNFLFRSTQQIWSDQISQLVASEFDLTPAEVLLLKRMALGDTFQDVSADTGRGIETLRTQSKSIYRKMHVSGREDAVRVALQLHLLLSGGDFVRETPINGEREGVVRLKSGRRLAWRKQGDLNGRPALFLHGMSQGHGFTDAFLRKLMQEKLCFICIDRPGYGRSDPPKDWRKNVDEWIEIFPEILEALGLERVPLVTHTTGVLYGCSAAAHYPPLVSGVYAIAGGIPITDNSMLADYPAQVRIVSRAARFSSQALRFVLSTSTAFYRREAGRNRMIERTYSSVPSDRKTLEDPDVRDIVHAGLEMIALGGFDGFVGDGLSIFADWSECVERMQVPLHYILGDQDPICPLKWAQSFSQKYQHVSVTAVEEAGNLLQHSHPDVVINTLIELFSDADASGEMLAT</sequence>
<gene>
    <name evidence="2" type="ORF">ACFQDM_19125</name>
</gene>
<evidence type="ECO:0000313" key="2">
    <source>
        <dbReference type="EMBL" id="MFC6200192.1"/>
    </source>
</evidence>
<evidence type="ECO:0000259" key="1">
    <source>
        <dbReference type="SMART" id="SM00421"/>
    </source>
</evidence>
<keyword evidence="2" id="KW-0378">Hydrolase</keyword>
<dbReference type="PANTHER" id="PTHR43433">
    <property type="entry name" value="HYDROLASE, ALPHA/BETA FOLD FAMILY PROTEIN"/>
    <property type="match status" value="1"/>
</dbReference>
<comment type="caution">
    <text evidence="2">The sequence shown here is derived from an EMBL/GenBank/DDBJ whole genome shotgun (WGS) entry which is preliminary data.</text>
</comment>
<dbReference type="Gene3D" id="3.40.50.1820">
    <property type="entry name" value="alpha/beta hydrolase"/>
    <property type="match status" value="1"/>
</dbReference>
<evidence type="ECO:0000313" key="3">
    <source>
        <dbReference type="Proteomes" id="UP001596303"/>
    </source>
</evidence>
<organism evidence="2 3">
    <name type="scientific">Ponticaulis profundi</name>
    <dbReference type="NCBI Taxonomy" id="2665222"/>
    <lineage>
        <taxon>Bacteria</taxon>
        <taxon>Pseudomonadati</taxon>
        <taxon>Pseudomonadota</taxon>
        <taxon>Alphaproteobacteria</taxon>
        <taxon>Hyphomonadales</taxon>
        <taxon>Hyphomonadaceae</taxon>
        <taxon>Ponticaulis</taxon>
    </lineage>
</organism>
<dbReference type="Proteomes" id="UP001596303">
    <property type="component" value="Unassembled WGS sequence"/>
</dbReference>
<feature type="domain" description="HTH luxR-type" evidence="1">
    <location>
        <begin position="193"/>
        <end position="250"/>
    </location>
</feature>
<dbReference type="Pfam" id="PF12697">
    <property type="entry name" value="Abhydrolase_6"/>
    <property type="match status" value="1"/>
</dbReference>
<protein>
    <submittedName>
        <fullName evidence="2">Alpha/beta fold hydrolase</fullName>
    </submittedName>
</protein>
<dbReference type="SUPFAM" id="SSF46894">
    <property type="entry name" value="C-terminal effector domain of the bipartite response regulators"/>
    <property type="match status" value="1"/>
</dbReference>
<dbReference type="Gene3D" id="1.10.10.10">
    <property type="entry name" value="Winged helix-like DNA-binding domain superfamily/Winged helix DNA-binding domain"/>
    <property type="match status" value="1"/>
</dbReference>
<keyword evidence="3" id="KW-1185">Reference proteome</keyword>
<dbReference type="SUPFAM" id="SSF53474">
    <property type="entry name" value="alpha/beta-Hydrolases"/>
    <property type="match status" value="1"/>
</dbReference>
<dbReference type="EMBL" id="JBHSSW010000066">
    <property type="protein sequence ID" value="MFC6200192.1"/>
    <property type="molecule type" value="Genomic_DNA"/>
</dbReference>
<proteinExistence type="predicted"/>
<dbReference type="RefSeq" id="WP_377382269.1">
    <property type="nucleotide sequence ID" value="NZ_JBHSSW010000066.1"/>
</dbReference>
<dbReference type="InterPro" id="IPR000073">
    <property type="entry name" value="AB_hydrolase_1"/>
</dbReference>
<dbReference type="InterPro" id="IPR029058">
    <property type="entry name" value="AB_hydrolase_fold"/>
</dbReference>
<dbReference type="GO" id="GO:0016787">
    <property type="term" value="F:hydrolase activity"/>
    <property type="evidence" value="ECO:0007669"/>
    <property type="project" value="UniProtKB-KW"/>
</dbReference>
<dbReference type="SMART" id="SM00421">
    <property type="entry name" value="HTH_LUXR"/>
    <property type="match status" value="1"/>
</dbReference>
<accession>A0ABW1SF57</accession>
<dbReference type="InterPro" id="IPR050471">
    <property type="entry name" value="AB_hydrolase"/>
</dbReference>
<dbReference type="PANTHER" id="PTHR43433:SF10">
    <property type="entry name" value="AB HYDROLASE-1 DOMAIN-CONTAINING PROTEIN"/>
    <property type="match status" value="1"/>
</dbReference>